<comment type="caution">
    <text evidence="2">The sequence shown here is derived from an EMBL/GenBank/DDBJ whole genome shotgun (WGS) entry which is preliminary data.</text>
</comment>
<protein>
    <submittedName>
        <fullName evidence="2">Uncharacterized protein</fullName>
    </submittedName>
</protein>
<reference evidence="2" key="1">
    <citation type="submission" date="2021-06" db="EMBL/GenBank/DDBJ databases">
        <authorList>
            <person name="Hodson N. C."/>
            <person name="Mongue J. A."/>
            <person name="Jaron S. K."/>
        </authorList>
    </citation>
    <scope>NUCLEOTIDE SEQUENCE</scope>
</reference>
<accession>A0A8J2JTC6</accession>
<organism evidence="2 3">
    <name type="scientific">Allacma fusca</name>
    <dbReference type="NCBI Taxonomy" id="39272"/>
    <lineage>
        <taxon>Eukaryota</taxon>
        <taxon>Metazoa</taxon>
        <taxon>Ecdysozoa</taxon>
        <taxon>Arthropoda</taxon>
        <taxon>Hexapoda</taxon>
        <taxon>Collembola</taxon>
        <taxon>Symphypleona</taxon>
        <taxon>Sminthuridae</taxon>
        <taxon>Allacma</taxon>
    </lineage>
</organism>
<evidence type="ECO:0000313" key="2">
    <source>
        <dbReference type="EMBL" id="CAG7727013.1"/>
    </source>
</evidence>
<evidence type="ECO:0000256" key="1">
    <source>
        <dbReference type="SAM" id="MobiDB-lite"/>
    </source>
</evidence>
<sequence>MEKRVATTPSHKSIVKDTLNLEASTCSSHVIRVSPVLKCPSYYEKCWRNKNSSVVDLNDYRQAGGIRKLLGPKFEDVDALDRASVWNQLNSHYGSMSYTSYQSVKGVDLKNYVIIHPSLLQRLLRPQSCNCASKRKVTAAGQNVKRLGNTTRGKGKQPKKPAISKPLKKKKVQDNLRAKKFYKCIFSADCQAKFKDMKDSV</sequence>
<dbReference type="AlphaFoldDB" id="A0A8J2JTC6"/>
<gene>
    <name evidence="2" type="ORF">AFUS01_LOCUS15885</name>
</gene>
<evidence type="ECO:0000313" key="3">
    <source>
        <dbReference type="Proteomes" id="UP000708208"/>
    </source>
</evidence>
<name>A0A8J2JTC6_9HEXA</name>
<proteinExistence type="predicted"/>
<dbReference type="EMBL" id="CAJVCH010143019">
    <property type="protein sequence ID" value="CAG7727013.1"/>
    <property type="molecule type" value="Genomic_DNA"/>
</dbReference>
<keyword evidence="3" id="KW-1185">Reference proteome</keyword>
<dbReference type="Proteomes" id="UP000708208">
    <property type="component" value="Unassembled WGS sequence"/>
</dbReference>
<feature type="region of interest" description="Disordered" evidence="1">
    <location>
        <begin position="143"/>
        <end position="171"/>
    </location>
</feature>